<dbReference type="RefSeq" id="WP_011611922.1">
    <property type="nucleotide sequence ID" value="NC_008312.1"/>
</dbReference>
<keyword evidence="6" id="KW-0067">ATP-binding</keyword>
<evidence type="ECO:0000256" key="8">
    <source>
        <dbReference type="ARBA" id="ARBA00035108"/>
    </source>
</evidence>
<protein>
    <submittedName>
        <fullName evidence="11">Gas vesicle protein GvpN</fullName>
    </submittedName>
</protein>
<dbReference type="GO" id="GO:0016887">
    <property type="term" value="F:ATP hydrolysis activity"/>
    <property type="evidence" value="ECO:0007669"/>
    <property type="project" value="InterPro"/>
</dbReference>
<dbReference type="InterPro" id="IPR003593">
    <property type="entry name" value="AAA+_ATPase"/>
</dbReference>
<evidence type="ECO:0000256" key="5">
    <source>
        <dbReference type="ARBA" id="ARBA00022801"/>
    </source>
</evidence>
<evidence type="ECO:0000256" key="1">
    <source>
        <dbReference type="ARBA" id="ARBA00004496"/>
    </source>
</evidence>
<keyword evidence="3" id="KW-0963">Cytoplasm</keyword>
<dbReference type="EMBL" id="CP000393">
    <property type="protein sequence ID" value="ABG51555.1"/>
    <property type="molecule type" value="Genomic_DNA"/>
</dbReference>
<dbReference type="PANTHER" id="PTHR48103">
    <property type="entry name" value="MIDASIN-RELATED"/>
    <property type="match status" value="1"/>
</dbReference>
<dbReference type="GO" id="GO:0005737">
    <property type="term" value="C:cytoplasm"/>
    <property type="evidence" value="ECO:0007669"/>
    <property type="project" value="UniProtKB-SubCell"/>
</dbReference>
<accession>Q112L9</accession>
<dbReference type="Pfam" id="PF07728">
    <property type="entry name" value="AAA_5"/>
    <property type="match status" value="1"/>
</dbReference>
<keyword evidence="7" id="KW-0304">Gas vesicle</keyword>
<keyword evidence="4" id="KW-0547">Nucleotide-binding</keyword>
<evidence type="ECO:0000259" key="10">
    <source>
        <dbReference type="SMART" id="SM00382"/>
    </source>
</evidence>
<dbReference type="GO" id="GO:0030687">
    <property type="term" value="C:preribosome, large subunit precursor"/>
    <property type="evidence" value="ECO:0007669"/>
    <property type="project" value="TreeGrafter"/>
</dbReference>
<comment type="similarity">
    <text evidence="2">Belongs to the CbbQ/NirQ/NorQ/GpvN family.</text>
</comment>
<comment type="subcellular location">
    <subcellularLocation>
        <location evidence="1">Cytoplasm</location>
    </subcellularLocation>
    <subcellularLocation>
        <location evidence="8">Gas vesicle</location>
    </subcellularLocation>
</comment>
<dbReference type="InterPro" id="IPR011704">
    <property type="entry name" value="ATPase_dyneun-rel_AAA"/>
</dbReference>
<dbReference type="HOGENOM" id="CLU_051123_1_0_3"/>
<feature type="domain" description="AAA+ ATPase" evidence="10">
    <location>
        <begin position="31"/>
        <end position="199"/>
    </location>
</feature>
<dbReference type="SMART" id="SM00382">
    <property type="entry name" value="AAA"/>
    <property type="match status" value="1"/>
</dbReference>
<evidence type="ECO:0000256" key="2">
    <source>
        <dbReference type="ARBA" id="ARBA00009417"/>
    </source>
</evidence>
<dbReference type="eggNOG" id="COG0714">
    <property type="taxonomic scope" value="Bacteria"/>
</dbReference>
<keyword evidence="5" id="KW-0378">Hydrolase</keyword>
<dbReference type="KEGG" id="ter:Tery_2334"/>
<dbReference type="OrthoDB" id="9808317at2"/>
<dbReference type="NCBIfam" id="TIGR02640">
    <property type="entry name" value="gas_vesic_GvpN"/>
    <property type="match status" value="1"/>
</dbReference>
<evidence type="ECO:0000256" key="4">
    <source>
        <dbReference type="ARBA" id="ARBA00022741"/>
    </source>
</evidence>
<evidence type="ECO:0000256" key="3">
    <source>
        <dbReference type="ARBA" id="ARBA00022490"/>
    </source>
</evidence>
<sequence>MTTVLNVSPDRFVSTPSVERVTQRASRYLESGYSVHLRGPAGVGKTTLALHLAHLRQQPIFLMIGDDEFKTSDLIGNKSGYTRKKLVDNYIHTVLKVEDELKHNWIDSRLTLACKEGFTLIYDEFNRSRPEVNNVLLSVLEEKMLVLPPSQNQSEYIQVHPQFRVILTSNSEEWTGVHATQDALLDRVVTIGMGQPDISTEQNIIIQKTGINPLKAEVIIKLVRSVRERLETEDLGSLRSALMISKVCHDHDIPLGGKDSNFSDLCADILISRANLPRQEALKQLDEVLEELFPADQLSISDIGLKKEGSL</sequence>
<dbReference type="CDD" id="cd00009">
    <property type="entry name" value="AAA"/>
    <property type="match status" value="1"/>
</dbReference>
<dbReference type="GO" id="GO:0005524">
    <property type="term" value="F:ATP binding"/>
    <property type="evidence" value="ECO:0007669"/>
    <property type="project" value="UniProtKB-KW"/>
</dbReference>
<reference evidence="11" key="1">
    <citation type="submission" date="2006-06" db="EMBL/GenBank/DDBJ databases">
        <title>Complete sequence of Trichodesmium erythraeum IMS101.</title>
        <authorList>
            <consortium name="US DOE Joint Genome Institute"/>
            <person name="Copeland A."/>
            <person name="Lucas S."/>
            <person name="Lapidus A."/>
            <person name="Barry K."/>
            <person name="Detter J.C."/>
            <person name="Glavina del Rio T."/>
            <person name="Hammon N."/>
            <person name="Israni S."/>
            <person name="Dalin E."/>
            <person name="Tice H."/>
            <person name="Pitluck S."/>
            <person name="Kiss H."/>
            <person name="Munk A.C."/>
            <person name="Brettin T."/>
            <person name="Bruce D."/>
            <person name="Han C."/>
            <person name="Tapia R."/>
            <person name="Gilna P."/>
            <person name="Schmutz J."/>
            <person name="Larimer F."/>
            <person name="Land M."/>
            <person name="Hauser L."/>
            <person name="Kyrpides N."/>
            <person name="Kim E."/>
            <person name="Richardson P."/>
        </authorList>
    </citation>
    <scope>NUCLEOTIDE SEQUENCE [LARGE SCALE GENOMIC DNA]</scope>
    <source>
        <strain evidence="11">IMS101</strain>
    </source>
</reference>
<dbReference type="GO" id="GO:0031412">
    <property type="term" value="P:gas vesicle organization"/>
    <property type="evidence" value="ECO:0007669"/>
    <property type="project" value="InterPro"/>
</dbReference>
<dbReference type="PANTHER" id="PTHR48103:SF2">
    <property type="entry name" value="MIDASIN"/>
    <property type="match status" value="1"/>
</dbReference>
<dbReference type="AlphaFoldDB" id="Q112L9"/>
<evidence type="ECO:0000256" key="6">
    <source>
        <dbReference type="ARBA" id="ARBA00022840"/>
    </source>
</evidence>
<dbReference type="InterPro" id="IPR013462">
    <property type="entry name" value="Gas-vesicle_GvpN"/>
</dbReference>
<comment type="catalytic activity">
    <reaction evidence="9">
        <text>ATP + H2O = ADP + phosphate + H(+)</text>
        <dbReference type="Rhea" id="RHEA:13065"/>
        <dbReference type="ChEBI" id="CHEBI:15377"/>
        <dbReference type="ChEBI" id="CHEBI:15378"/>
        <dbReference type="ChEBI" id="CHEBI:30616"/>
        <dbReference type="ChEBI" id="CHEBI:43474"/>
        <dbReference type="ChEBI" id="CHEBI:456216"/>
    </reaction>
</comment>
<dbReference type="InterPro" id="IPR027417">
    <property type="entry name" value="P-loop_NTPase"/>
</dbReference>
<dbReference type="Gene3D" id="3.40.50.300">
    <property type="entry name" value="P-loop containing nucleotide triphosphate hydrolases"/>
    <property type="match status" value="1"/>
</dbReference>
<evidence type="ECO:0000313" key="11">
    <source>
        <dbReference type="EMBL" id="ABG51555.1"/>
    </source>
</evidence>
<dbReference type="GO" id="GO:0000027">
    <property type="term" value="P:ribosomal large subunit assembly"/>
    <property type="evidence" value="ECO:0007669"/>
    <property type="project" value="TreeGrafter"/>
</dbReference>
<evidence type="ECO:0000256" key="7">
    <source>
        <dbReference type="ARBA" id="ARBA00022987"/>
    </source>
</evidence>
<proteinExistence type="inferred from homology"/>
<name>Q112L9_TRIEI</name>
<gene>
    <name evidence="11" type="ordered locus">Tery_2334</name>
</gene>
<dbReference type="STRING" id="203124.Tery_2334"/>
<dbReference type="GO" id="GO:0031411">
    <property type="term" value="C:gas vesicle"/>
    <property type="evidence" value="ECO:0007669"/>
    <property type="project" value="UniProtKB-SubCell"/>
</dbReference>
<dbReference type="SUPFAM" id="SSF52540">
    <property type="entry name" value="P-loop containing nucleoside triphosphate hydrolases"/>
    <property type="match status" value="1"/>
</dbReference>
<evidence type="ECO:0000256" key="9">
    <source>
        <dbReference type="ARBA" id="ARBA00049360"/>
    </source>
</evidence>
<organism evidence="11">
    <name type="scientific">Trichodesmium erythraeum (strain IMS101)</name>
    <dbReference type="NCBI Taxonomy" id="203124"/>
    <lineage>
        <taxon>Bacteria</taxon>
        <taxon>Bacillati</taxon>
        <taxon>Cyanobacteriota</taxon>
        <taxon>Cyanophyceae</taxon>
        <taxon>Oscillatoriophycideae</taxon>
        <taxon>Oscillatoriales</taxon>
        <taxon>Microcoleaceae</taxon>
        <taxon>Trichodesmium</taxon>
    </lineage>
</organism>